<keyword evidence="5" id="KW-1185">Reference proteome</keyword>
<feature type="domain" description="HNH nuclease" evidence="3">
    <location>
        <begin position="324"/>
        <end position="376"/>
    </location>
</feature>
<dbReference type="RefSeq" id="WP_168515686.1">
    <property type="nucleotide sequence ID" value="NZ_JAAXLS010000008.1"/>
</dbReference>
<organism evidence="4 5">
    <name type="scientific">Amycolatopsis acididurans</name>
    <dbReference type="NCBI Taxonomy" id="2724524"/>
    <lineage>
        <taxon>Bacteria</taxon>
        <taxon>Bacillati</taxon>
        <taxon>Actinomycetota</taxon>
        <taxon>Actinomycetes</taxon>
        <taxon>Pseudonocardiales</taxon>
        <taxon>Pseudonocardiaceae</taxon>
        <taxon>Amycolatopsis</taxon>
    </lineage>
</organism>
<name>A0ABX1J2S8_9PSEU</name>
<dbReference type="InterPro" id="IPR003870">
    <property type="entry name" value="DUF222"/>
</dbReference>
<evidence type="ECO:0000313" key="4">
    <source>
        <dbReference type="EMBL" id="NKQ54102.1"/>
    </source>
</evidence>
<dbReference type="Pfam" id="PF02720">
    <property type="entry name" value="DUF222"/>
    <property type="match status" value="1"/>
</dbReference>
<evidence type="ECO:0000313" key="5">
    <source>
        <dbReference type="Proteomes" id="UP000715441"/>
    </source>
</evidence>
<dbReference type="Gene3D" id="1.10.30.50">
    <property type="match status" value="1"/>
</dbReference>
<reference evidence="4 5" key="1">
    <citation type="submission" date="2020-04" db="EMBL/GenBank/DDBJ databases">
        <title>Novel species.</title>
        <authorList>
            <person name="Teo W.F.A."/>
            <person name="Lipun K."/>
            <person name="Srisuk N."/>
            <person name="Duangmal K."/>
        </authorList>
    </citation>
    <scope>NUCLEOTIDE SEQUENCE [LARGE SCALE GENOMIC DNA]</scope>
    <source>
        <strain evidence="4 5">K13G38</strain>
    </source>
</reference>
<proteinExistence type="inferred from homology"/>
<dbReference type="InterPro" id="IPR003615">
    <property type="entry name" value="HNH_nuc"/>
</dbReference>
<dbReference type="Pfam" id="PF01844">
    <property type="entry name" value="HNH"/>
    <property type="match status" value="1"/>
</dbReference>
<dbReference type="EMBL" id="JAAXLS010000008">
    <property type="protein sequence ID" value="NKQ54102.1"/>
    <property type="molecule type" value="Genomic_DNA"/>
</dbReference>
<sequence>MTTAPVFACSNSVSALSDAELLDALRDREIERRRAYRDQLRLIAEIDVRGVAVARGYRDVAALVREMFAVNPADARRMVTHARQLNPRVAASGARTEAELPVVADALADGVIVPEHVEAIHAAVRALPPAASIEDRVMAEKILCEAAVVSEPRIVARLGREIRQRLDPDGDPPRDEDAALPRRRLDISERHGGGVAGSFDLDAETGALLTALLSPLTEPRAGADGPDLRSPAERRGDAFAEVLRLAARCPDVPTEAGEPATLLVSVTLDQLRSGLGHGLLDRHEMLSAAQIRRLACDAKVVPVVLGSKSETLDVGRATRVVPRRIRRALIRRDKGCTFPSCARKAKWTEAHHVIPWAHGGPTSLANLTLLCSHHHHLLHRTDWRIHMIHGHPWYIPPAHIDPTGRPRRNTLHVMRT</sequence>
<comment type="similarity">
    <text evidence="1">Belongs to the Rv1128c/1148c/1588c/1702c/1945/3466 family.</text>
</comment>
<dbReference type="InterPro" id="IPR002711">
    <property type="entry name" value="HNH"/>
</dbReference>
<accession>A0ABX1J2S8</accession>
<gene>
    <name evidence="4" type="ORF">HFP15_14535</name>
</gene>
<comment type="caution">
    <text evidence="4">The sequence shown here is derived from an EMBL/GenBank/DDBJ whole genome shotgun (WGS) entry which is preliminary data.</text>
</comment>
<feature type="region of interest" description="Disordered" evidence="2">
    <location>
        <begin position="164"/>
        <end position="191"/>
    </location>
</feature>
<evidence type="ECO:0000259" key="3">
    <source>
        <dbReference type="SMART" id="SM00507"/>
    </source>
</evidence>
<protein>
    <submittedName>
        <fullName evidence="4">DUF222 domain-containing protein</fullName>
    </submittedName>
</protein>
<dbReference type="CDD" id="cd00085">
    <property type="entry name" value="HNHc"/>
    <property type="match status" value="1"/>
</dbReference>
<evidence type="ECO:0000256" key="1">
    <source>
        <dbReference type="ARBA" id="ARBA00023450"/>
    </source>
</evidence>
<evidence type="ECO:0000256" key="2">
    <source>
        <dbReference type="SAM" id="MobiDB-lite"/>
    </source>
</evidence>
<dbReference type="SMART" id="SM00507">
    <property type="entry name" value="HNHc"/>
    <property type="match status" value="1"/>
</dbReference>
<dbReference type="Proteomes" id="UP000715441">
    <property type="component" value="Unassembled WGS sequence"/>
</dbReference>